<dbReference type="SUPFAM" id="SSF117892">
    <property type="entry name" value="Band 7/SPFH domain"/>
    <property type="match status" value="1"/>
</dbReference>
<dbReference type="PRINTS" id="PR00721">
    <property type="entry name" value="STOMATIN"/>
</dbReference>
<feature type="transmembrane region" description="Helical" evidence="4">
    <location>
        <begin position="221"/>
        <end position="246"/>
    </location>
</feature>
<dbReference type="InterPro" id="IPR036013">
    <property type="entry name" value="Band_7/SPFH_dom_sf"/>
</dbReference>
<dbReference type="Pfam" id="PF01145">
    <property type="entry name" value="Band_7"/>
    <property type="match status" value="1"/>
</dbReference>
<protein>
    <submittedName>
        <fullName evidence="6">Mechanosensory protein 2</fullName>
    </submittedName>
</protein>
<dbReference type="EMBL" id="LUCM01001619">
    <property type="protein sequence ID" value="KAA0198588.1"/>
    <property type="molecule type" value="Genomic_DNA"/>
</dbReference>
<accession>A0A8E0VKH1</accession>
<dbReference type="PANTHER" id="PTHR10264">
    <property type="entry name" value="BAND 7 PROTEIN-RELATED"/>
    <property type="match status" value="1"/>
</dbReference>
<sequence length="508" mass="56925">MDVDDFEWELSKENVKRLPGGRSVQLLNKILFTQHTSEFQLKRQQLRHHTKMYESSVINMHHLTPDEDSNGFNNTPVSPTSTTVNRYAVDIDWTNLAAQYVLPSDYPAYAPHLFSKSLRSFFSKRISSFSLATATNRPMFNSNNSGTKLISSPTVAMMDGRGTNPETTDLASVDDHEAQLQQMWLKRSFSLVPERFDGVATSPRSGIPLLADRSMLHCEHFLVFVACVLVVLGLPFSLLFCLRVIAQYERAVIFRLGRLTSKEASGPGLIFTIPCLDTVERVDLRTFTFDVPTQEVLTRDSVTVAVNAVVYYRIYDPVMSVVNVKNVNCSTRLLAQTTLRNVLGTVDMCALLTDREHIAALMQETLDAATDTWGMKVERVEIKDVRLPIQLQRTLAAEAEATREAKAKVIAAHGEKEASRSLKEAAMEISHCPIALQLRYLQTLSGISAEKNSTIIFPLPIELLSYLRKMITKSTTFDHETDSLHDSINSHALNSNRVSLKHADSFAV</sequence>
<dbReference type="GO" id="GO:0005886">
    <property type="term" value="C:plasma membrane"/>
    <property type="evidence" value="ECO:0007669"/>
    <property type="project" value="InterPro"/>
</dbReference>
<feature type="domain" description="Band 7" evidence="5">
    <location>
        <begin position="240"/>
        <end position="399"/>
    </location>
</feature>
<proteinExistence type="inferred from homology"/>
<name>A0A8E0VKH1_9TREM</name>
<comment type="subcellular location">
    <subcellularLocation>
        <location evidence="1">Membrane</location>
    </subcellularLocation>
</comment>
<dbReference type="OrthoDB" id="2105077at2759"/>
<keyword evidence="7" id="KW-1185">Reference proteome</keyword>
<organism evidence="6 7">
    <name type="scientific">Fasciolopsis buskii</name>
    <dbReference type="NCBI Taxonomy" id="27845"/>
    <lineage>
        <taxon>Eukaryota</taxon>
        <taxon>Metazoa</taxon>
        <taxon>Spiralia</taxon>
        <taxon>Lophotrochozoa</taxon>
        <taxon>Platyhelminthes</taxon>
        <taxon>Trematoda</taxon>
        <taxon>Digenea</taxon>
        <taxon>Plagiorchiida</taxon>
        <taxon>Echinostomata</taxon>
        <taxon>Echinostomatoidea</taxon>
        <taxon>Fasciolidae</taxon>
        <taxon>Fasciolopsis</taxon>
    </lineage>
</organism>
<dbReference type="Proteomes" id="UP000728185">
    <property type="component" value="Unassembled WGS sequence"/>
</dbReference>
<evidence type="ECO:0000256" key="3">
    <source>
        <dbReference type="ARBA" id="ARBA00023136"/>
    </source>
</evidence>
<keyword evidence="4" id="KW-1133">Transmembrane helix</keyword>
<dbReference type="PANTHER" id="PTHR10264:SF19">
    <property type="entry name" value="AT06885P-RELATED"/>
    <property type="match status" value="1"/>
</dbReference>
<evidence type="ECO:0000256" key="1">
    <source>
        <dbReference type="ARBA" id="ARBA00004370"/>
    </source>
</evidence>
<dbReference type="Gene3D" id="6.10.250.2090">
    <property type="match status" value="1"/>
</dbReference>
<evidence type="ECO:0000259" key="5">
    <source>
        <dbReference type="SMART" id="SM00244"/>
    </source>
</evidence>
<dbReference type="SMART" id="SM00244">
    <property type="entry name" value="PHB"/>
    <property type="match status" value="1"/>
</dbReference>
<dbReference type="AlphaFoldDB" id="A0A8E0VKH1"/>
<keyword evidence="4" id="KW-0812">Transmembrane</keyword>
<evidence type="ECO:0000256" key="4">
    <source>
        <dbReference type="SAM" id="Phobius"/>
    </source>
</evidence>
<dbReference type="InterPro" id="IPR001107">
    <property type="entry name" value="Band_7"/>
</dbReference>
<comment type="similarity">
    <text evidence="2">Belongs to the band 7/mec-2 family.</text>
</comment>
<gene>
    <name evidence="6" type="ORF">FBUS_01710</name>
</gene>
<evidence type="ECO:0000313" key="7">
    <source>
        <dbReference type="Proteomes" id="UP000728185"/>
    </source>
</evidence>
<comment type="caution">
    <text evidence="6">The sequence shown here is derived from an EMBL/GenBank/DDBJ whole genome shotgun (WGS) entry which is preliminary data.</text>
</comment>
<reference evidence="6" key="1">
    <citation type="submission" date="2019-05" db="EMBL/GenBank/DDBJ databases">
        <title>Annotation for the trematode Fasciolopsis buski.</title>
        <authorList>
            <person name="Choi Y.-J."/>
        </authorList>
    </citation>
    <scope>NUCLEOTIDE SEQUENCE</scope>
    <source>
        <strain evidence="6">HT</strain>
        <tissue evidence="6">Whole worm</tissue>
    </source>
</reference>
<evidence type="ECO:0000313" key="6">
    <source>
        <dbReference type="EMBL" id="KAA0198588.1"/>
    </source>
</evidence>
<evidence type="ECO:0000256" key="2">
    <source>
        <dbReference type="ARBA" id="ARBA00008164"/>
    </source>
</evidence>
<dbReference type="Gene3D" id="3.30.479.30">
    <property type="entry name" value="Band 7 domain"/>
    <property type="match status" value="1"/>
</dbReference>
<dbReference type="InterPro" id="IPR001972">
    <property type="entry name" value="Stomatin_HflK_fam"/>
</dbReference>
<keyword evidence="3 4" id="KW-0472">Membrane</keyword>
<dbReference type="InterPro" id="IPR043202">
    <property type="entry name" value="Band-7_stomatin-like"/>
</dbReference>
<dbReference type="FunFam" id="3.30.479.30:FF:000002">
    <property type="entry name" value="band 7 protein AGAP004871"/>
    <property type="match status" value="1"/>
</dbReference>